<evidence type="ECO:0000313" key="7">
    <source>
        <dbReference type="EMBL" id="PIR83427.1"/>
    </source>
</evidence>
<feature type="transmembrane region" description="Helical" evidence="5">
    <location>
        <begin position="115"/>
        <end position="141"/>
    </location>
</feature>
<evidence type="ECO:0000256" key="2">
    <source>
        <dbReference type="ARBA" id="ARBA00022692"/>
    </source>
</evidence>
<evidence type="ECO:0000256" key="5">
    <source>
        <dbReference type="SAM" id="Phobius"/>
    </source>
</evidence>
<feature type="domain" description="GtrA/DPMS transmembrane" evidence="6">
    <location>
        <begin position="17"/>
        <end position="143"/>
    </location>
</feature>
<comment type="subcellular location">
    <subcellularLocation>
        <location evidence="1">Membrane</location>
        <topology evidence="1">Multi-pass membrane protein</topology>
    </subcellularLocation>
</comment>
<dbReference type="EMBL" id="PFBL01000004">
    <property type="protein sequence ID" value="PIR83427.1"/>
    <property type="molecule type" value="Genomic_DNA"/>
</dbReference>
<organism evidence="7 8">
    <name type="scientific">Candidatus Kaiserbacteria bacterium CG10_big_fil_rev_8_21_14_0_10_56_12</name>
    <dbReference type="NCBI Taxonomy" id="1974611"/>
    <lineage>
        <taxon>Bacteria</taxon>
        <taxon>Candidatus Kaiseribacteriota</taxon>
    </lineage>
</organism>
<feature type="transmembrane region" description="Helical" evidence="5">
    <location>
        <begin position="82"/>
        <end position="103"/>
    </location>
</feature>
<dbReference type="GO" id="GO:0016020">
    <property type="term" value="C:membrane"/>
    <property type="evidence" value="ECO:0007669"/>
    <property type="project" value="UniProtKB-SubCell"/>
</dbReference>
<proteinExistence type="predicted"/>
<evidence type="ECO:0000259" key="6">
    <source>
        <dbReference type="Pfam" id="PF04138"/>
    </source>
</evidence>
<keyword evidence="2 5" id="KW-0812">Transmembrane</keyword>
<name>A0A2H0UAL6_9BACT</name>
<gene>
    <name evidence="7" type="ORF">COU19_00500</name>
</gene>
<evidence type="ECO:0000313" key="8">
    <source>
        <dbReference type="Proteomes" id="UP000230179"/>
    </source>
</evidence>
<keyword evidence="4 5" id="KW-0472">Membrane</keyword>
<protein>
    <recommendedName>
        <fullName evidence="6">GtrA/DPMS transmembrane domain-containing protein</fullName>
    </recommendedName>
</protein>
<dbReference type="InterPro" id="IPR007267">
    <property type="entry name" value="GtrA_DPMS_TM"/>
</dbReference>
<dbReference type="GO" id="GO:0000271">
    <property type="term" value="P:polysaccharide biosynthetic process"/>
    <property type="evidence" value="ECO:0007669"/>
    <property type="project" value="InterPro"/>
</dbReference>
<dbReference type="AlphaFoldDB" id="A0A2H0UAL6"/>
<sequence length="152" mass="17259">MRRIVAFVRERSALLVRYGLVGAAGGVLQTLILIVWVDLLGLANYYLWGAALGFVVALAVTFTLQKYWTFRDNERAVWRRQFALYSSIACMNLVLTLVLLWAGKRMLEWLKLDFFHGWYVLVQIVIIVFLAGLSFAANYLITFATSSATEVV</sequence>
<accession>A0A2H0UAL6</accession>
<keyword evidence="3 5" id="KW-1133">Transmembrane helix</keyword>
<dbReference type="Proteomes" id="UP000230179">
    <property type="component" value="Unassembled WGS sequence"/>
</dbReference>
<feature type="transmembrane region" description="Helical" evidence="5">
    <location>
        <begin position="43"/>
        <end position="62"/>
    </location>
</feature>
<comment type="caution">
    <text evidence="7">The sequence shown here is derived from an EMBL/GenBank/DDBJ whole genome shotgun (WGS) entry which is preliminary data.</text>
</comment>
<reference evidence="8" key="1">
    <citation type="submission" date="2017-09" db="EMBL/GenBank/DDBJ databases">
        <title>Depth-based differentiation of microbial function through sediment-hosted aquifers and enrichment of novel symbionts in the deep terrestrial subsurface.</title>
        <authorList>
            <person name="Probst A.J."/>
            <person name="Ladd B."/>
            <person name="Jarett J.K."/>
            <person name="Geller-Mcgrath D.E."/>
            <person name="Sieber C.M.K."/>
            <person name="Emerson J.B."/>
            <person name="Anantharaman K."/>
            <person name="Thomas B.C."/>
            <person name="Malmstrom R."/>
            <person name="Stieglmeier M."/>
            <person name="Klingl A."/>
            <person name="Woyke T."/>
            <person name="Ryan C.M."/>
            <person name="Banfield J.F."/>
        </authorList>
    </citation>
    <scope>NUCLEOTIDE SEQUENCE [LARGE SCALE GENOMIC DNA]</scope>
</reference>
<feature type="transmembrane region" description="Helical" evidence="5">
    <location>
        <begin position="12"/>
        <end position="37"/>
    </location>
</feature>
<evidence type="ECO:0000256" key="4">
    <source>
        <dbReference type="ARBA" id="ARBA00023136"/>
    </source>
</evidence>
<evidence type="ECO:0000256" key="1">
    <source>
        <dbReference type="ARBA" id="ARBA00004141"/>
    </source>
</evidence>
<dbReference type="Pfam" id="PF04138">
    <property type="entry name" value="GtrA_DPMS_TM"/>
    <property type="match status" value="1"/>
</dbReference>
<evidence type="ECO:0000256" key="3">
    <source>
        <dbReference type="ARBA" id="ARBA00022989"/>
    </source>
</evidence>